<dbReference type="NCBIfam" id="TIGR00057">
    <property type="entry name" value="L-threonylcarbamoyladenylate synthase"/>
    <property type="match status" value="1"/>
</dbReference>
<dbReference type="InterPro" id="IPR006070">
    <property type="entry name" value="Sua5-like_dom"/>
</dbReference>
<evidence type="ECO:0000313" key="16">
    <source>
        <dbReference type="EMBL" id="HIR88715.1"/>
    </source>
</evidence>
<dbReference type="EC" id="2.7.7.87" evidence="3 13"/>
<comment type="caution">
    <text evidence="16">The sequence shown here is derived from an EMBL/GenBank/DDBJ whole genome shotgun (WGS) entry which is preliminary data.</text>
</comment>
<dbReference type="Gene3D" id="3.40.50.11030">
    <property type="entry name" value="Threonylcarbamoyl-AMP synthase, C-terminal domain"/>
    <property type="match status" value="1"/>
</dbReference>
<evidence type="ECO:0000256" key="7">
    <source>
        <dbReference type="ARBA" id="ARBA00022694"/>
    </source>
</evidence>
<dbReference type="InterPro" id="IPR005145">
    <property type="entry name" value="Sua5_C"/>
</dbReference>
<evidence type="ECO:0000256" key="8">
    <source>
        <dbReference type="ARBA" id="ARBA00022695"/>
    </source>
</evidence>
<evidence type="ECO:0000256" key="14">
    <source>
        <dbReference type="PIRSR" id="PIRSR004930-1"/>
    </source>
</evidence>
<keyword evidence="10 13" id="KW-0067">ATP-binding</keyword>
<proteinExistence type="inferred from homology"/>
<dbReference type="InterPro" id="IPR050156">
    <property type="entry name" value="TC-AMP_synthase_SUA5"/>
</dbReference>
<reference evidence="16" key="2">
    <citation type="journal article" date="2021" name="PeerJ">
        <title>Extensive microbial diversity within the chicken gut microbiome revealed by metagenomics and culture.</title>
        <authorList>
            <person name="Gilroy R."/>
            <person name="Ravi A."/>
            <person name="Getino M."/>
            <person name="Pursley I."/>
            <person name="Horton D.L."/>
            <person name="Alikhan N.F."/>
            <person name="Baker D."/>
            <person name="Gharbi K."/>
            <person name="Hall N."/>
            <person name="Watson M."/>
            <person name="Adriaenssens E.M."/>
            <person name="Foster-Nyarko E."/>
            <person name="Jarju S."/>
            <person name="Secka A."/>
            <person name="Antonio M."/>
            <person name="Oren A."/>
            <person name="Chaudhuri R.R."/>
            <person name="La Ragione R."/>
            <person name="Hildebrand F."/>
            <person name="Pallen M.J."/>
        </authorList>
    </citation>
    <scope>NUCLEOTIDE SEQUENCE</scope>
    <source>
        <strain evidence="16">ChiW13-3771</strain>
    </source>
</reference>
<evidence type="ECO:0000256" key="11">
    <source>
        <dbReference type="ARBA" id="ARBA00029774"/>
    </source>
</evidence>
<dbReference type="GO" id="GO:0003725">
    <property type="term" value="F:double-stranded RNA binding"/>
    <property type="evidence" value="ECO:0007669"/>
    <property type="project" value="UniProtKB-UniRule"/>
</dbReference>
<feature type="binding site" evidence="14">
    <location>
        <position position="142"/>
    </location>
    <ligand>
        <name>L-threonine</name>
        <dbReference type="ChEBI" id="CHEBI:57926"/>
    </ligand>
</feature>
<dbReference type="GO" id="GO:0000049">
    <property type="term" value="F:tRNA binding"/>
    <property type="evidence" value="ECO:0007669"/>
    <property type="project" value="TreeGrafter"/>
</dbReference>
<dbReference type="FunFam" id="3.40.50.11030:FF:000001">
    <property type="entry name" value="Threonylcarbamoyl-AMP synthase"/>
    <property type="match status" value="1"/>
</dbReference>
<keyword evidence="7 13" id="KW-0819">tRNA processing</keyword>
<feature type="binding site" evidence="14">
    <location>
        <position position="63"/>
    </location>
    <ligand>
        <name>ATP</name>
        <dbReference type="ChEBI" id="CHEBI:30616"/>
    </ligand>
</feature>
<keyword evidence="6 13" id="KW-0808">Transferase</keyword>
<dbReference type="SUPFAM" id="SSF55821">
    <property type="entry name" value="YrdC/RibB"/>
    <property type="match status" value="1"/>
</dbReference>
<evidence type="ECO:0000256" key="4">
    <source>
        <dbReference type="ARBA" id="ARBA00015492"/>
    </source>
</evidence>
<evidence type="ECO:0000256" key="5">
    <source>
        <dbReference type="ARBA" id="ARBA00022490"/>
    </source>
</evidence>
<sequence>MINTKLIKMEENEAFALEMASKIWKDGGLVAFPTETVYGLGANGLDEQAAVKIYAAKGRPSDNPLILHIAQKRQVRPLVKEISKVGEQLMDTFWPGPLTLIFPKADCVPYKTTGGLDTVAIRMPSHPQARKLLEAVQLPIAAPSANLSGRPSPTTANHVWEDMNGRIDLIVDGGAVGIGVESTIIDLTEEVPTILRPGYITKEMLEAIVGEVKIDPAIMGVLRPDIHPKAPGMKYRHYAPKAPVILVEGKTDAVIHFINGQIQERGVNTVGVIATEETKERYQGGIVKCIGSRSDMESVAHNLYDVLRSFDATNVSIIYSESFSEEKFGQAVMNRLKKAAGQQIIHL</sequence>
<evidence type="ECO:0000256" key="13">
    <source>
        <dbReference type="PIRNR" id="PIRNR004930"/>
    </source>
</evidence>
<keyword evidence="8 13" id="KW-0548">Nucleotidyltransferase</keyword>
<accession>A0A9D1EEJ7</accession>
<evidence type="ECO:0000259" key="15">
    <source>
        <dbReference type="PROSITE" id="PS51163"/>
    </source>
</evidence>
<protein>
    <recommendedName>
        <fullName evidence="4 13">Threonylcarbamoyl-AMP synthase</fullName>
        <shortName evidence="13">TC-AMP synthase</shortName>
        <ecNumber evidence="3 13">2.7.7.87</ecNumber>
    </recommendedName>
    <alternativeName>
        <fullName evidence="11 13">L-threonylcarbamoyladenylate synthase</fullName>
    </alternativeName>
</protein>
<evidence type="ECO:0000256" key="12">
    <source>
        <dbReference type="ARBA" id="ARBA00048366"/>
    </source>
</evidence>
<comment type="catalytic activity">
    <reaction evidence="12 13">
        <text>L-threonine + hydrogencarbonate + ATP = L-threonylcarbamoyladenylate + diphosphate + H2O</text>
        <dbReference type="Rhea" id="RHEA:36407"/>
        <dbReference type="ChEBI" id="CHEBI:15377"/>
        <dbReference type="ChEBI" id="CHEBI:17544"/>
        <dbReference type="ChEBI" id="CHEBI:30616"/>
        <dbReference type="ChEBI" id="CHEBI:33019"/>
        <dbReference type="ChEBI" id="CHEBI:57926"/>
        <dbReference type="ChEBI" id="CHEBI:73682"/>
        <dbReference type="EC" id="2.7.7.87"/>
    </reaction>
</comment>
<dbReference type="Pfam" id="PF03481">
    <property type="entry name" value="Sua5_C"/>
    <property type="match status" value="1"/>
</dbReference>
<evidence type="ECO:0000256" key="9">
    <source>
        <dbReference type="ARBA" id="ARBA00022741"/>
    </source>
</evidence>
<evidence type="ECO:0000256" key="10">
    <source>
        <dbReference type="ARBA" id="ARBA00022840"/>
    </source>
</evidence>
<feature type="binding site" evidence="14">
    <location>
        <position position="68"/>
    </location>
    <ligand>
        <name>L-threonine</name>
        <dbReference type="ChEBI" id="CHEBI:57926"/>
    </ligand>
</feature>
<dbReference type="GO" id="GO:0008033">
    <property type="term" value="P:tRNA processing"/>
    <property type="evidence" value="ECO:0007669"/>
    <property type="project" value="UniProtKB-KW"/>
</dbReference>
<feature type="binding site" evidence="14">
    <location>
        <position position="152"/>
    </location>
    <ligand>
        <name>ATP</name>
        <dbReference type="ChEBI" id="CHEBI:30616"/>
    </ligand>
</feature>
<dbReference type="PROSITE" id="PS51163">
    <property type="entry name" value="YRDC"/>
    <property type="match status" value="1"/>
</dbReference>
<dbReference type="GO" id="GO:0005524">
    <property type="term" value="F:ATP binding"/>
    <property type="evidence" value="ECO:0007669"/>
    <property type="project" value="UniProtKB-UniRule"/>
</dbReference>
<feature type="binding site" evidence="14">
    <location>
        <position position="122"/>
    </location>
    <ligand>
        <name>L-threonine</name>
        <dbReference type="ChEBI" id="CHEBI:57926"/>
    </ligand>
</feature>
<dbReference type="Gene3D" id="3.90.870.10">
    <property type="entry name" value="DHBP synthase"/>
    <property type="match status" value="1"/>
</dbReference>
<feature type="binding site" evidence="14">
    <location>
        <position position="238"/>
    </location>
    <ligand>
        <name>ATP</name>
        <dbReference type="ChEBI" id="CHEBI:30616"/>
    </ligand>
</feature>
<comment type="function">
    <text evidence="13">Required for the formation of a threonylcarbamoyl group on adenosine at position 37 (t(6)A37) in tRNAs that read codons beginning with adenine.</text>
</comment>
<feature type="binding site" evidence="14">
    <location>
        <position position="59"/>
    </location>
    <ligand>
        <name>ATP</name>
        <dbReference type="ChEBI" id="CHEBI:30616"/>
    </ligand>
</feature>
<feature type="binding site" evidence="14">
    <location>
        <position position="36"/>
    </location>
    <ligand>
        <name>L-threonine</name>
        <dbReference type="ChEBI" id="CHEBI:57926"/>
    </ligand>
</feature>
<keyword evidence="5 13" id="KW-0963">Cytoplasm</keyword>
<gene>
    <name evidence="16" type="ORF">IAC96_07175</name>
</gene>
<dbReference type="InterPro" id="IPR017945">
    <property type="entry name" value="DHBP_synth_RibB-like_a/b_dom"/>
</dbReference>
<evidence type="ECO:0000256" key="3">
    <source>
        <dbReference type="ARBA" id="ARBA00012584"/>
    </source>
</evidence>
<dbReference type="PANTHER" id="PTHR17490">
    <property type="entry name" value="SUA5"/>
    <property type="match status" value="1"/>
</dbReference>
<evidence type="ECO:0000256" key="1">
    <source>
        <dbReference type="ARBA" id="ARBA00004496"/>
    </source>
</evidence>
<reference evidence="16" key="1">
    <citation type="submission" date="2020-10" db="EMBL/GenBank/DDBJ databases">
        <authorList>
            <person name="Gilroy R."/>
        </authorList>
    </citation>
    <scope>NUCLEOTIDE SEQUENCE</scope>
    <source>
        <strain evidence="16">ChiW13-3771</strain>
    </source>
</reference>
<name>A0A9D1EEJ7_9FIRM</name>
<dbReference type="EMBL" id="DVHN01000084">
    <property type="protein sequence ID" value="HIR88715.1"/>
    <property type="molecule type" value="Genomic_DNA"/>
</dbReference>
<organism evidence="16 17">
    <name type="scientific">Candidatus Fimimorpha faecalis</name>
    <dbReference type="NCBI Taxonomy" id="2840824"/>
    <lineage>
        <taxon>Bacteria</taxon>
        <taxon>Bacillati</taxon>
        <taxon>Bacillota</taxon>
        <taxon>Clostridia</taxon>
        <taxon>Eubacteriales</taxon>
        <taxon>Candidatus Fimimorpha</taxon>
    </lineage>
</organism>
<dbReference type="GO" id="GO:0006450">
    <property type="term" value="P:regulation of translational fidelity"/>
    <property type="evidence" value="ECO:0007669"/>
    <property type="project" value="TreeGrafter"/>
</dbReference>
<evidence type="ECO:0000256" key="6">
    <source>
        <dbReference type="ARBA" id="ARBA00022679"/>
    </source>
</evidence>
<dbReference type="Proteomes" id="UP000824201">
    <property type="component" value="Unassembled WGS sequence"/>
</dbReference>
<dbReference type="PANTHER" id="PTHR17490:SF16">
    <property type="entry name" value="THREONYLCARBAMOYL-AMP SYNTHASE"/>
    <property type="match status" value="1"/>
</dbReference>
<feature type="binding site" evidence="14">
    <location>
        <position position="182"/>
    </location>
    <ligand>
        <name>L-threonine</name>
        <dbReference type="ChEBI" id="CHEBI:57926"/>
    </ligand>
</feature>
<dbReference type="FunFam" id="3.90.870.10:FF:000009">
    <property type="entry name" value="Threonylcarbamoyl-AMP synthase, putative"/>
    <property type="match status" value="1"/>
</dbReference>
<keyword evidence="9 13" id="KW-0547">Nucleotide-binding</keyword>
<dbReference type="AlphaFoldDB" id="A0A9D1EEJ7"/>
<feature type="binding site" evidence="14">
    <location>
        <position position="144"/>
    </location>
    <ligand>
        <name>ATP</name>
        <dbReference type="ChEBI" id="CHEBI:30616"/>
    </ligand>
</feature>
<evidence type="ECO:0000256" key="2">
    <source>
        <dbReference type="ARBA" id="ARBA00007663"/>
    </source>
</evidence>
<dbReference type="InterPro" id="IPR038385">
    <property type="entry name" value="Sua5/YwlC_C"/>
</dbReference>
<feature type="binding site" evidence="14">
    <location>
        <position position="196"/>
    </location>
    <ligand>
        <name>ATP</name>
        <dbReference type="ChEBI" id="CHEBI:30616"/>
    </ligand>
</feature>
<comment type="similarity">
    <text evidence="2 13">Belongs to the SUA5 family.</text>
</comment>
<evidence type="ECO:0000313" key="17">
    <source>
        <dbReference type="Proteomes" id="UP000824201"/>
    </source>
</evidence>
<comment type="subcellular location">
    <subcellularLocation>
        <location evidence="1 13">Cytoplasm</location>
    </subcellularLocation>
</comment>
<feature type="domain" description="YrdC-like" evidence="15">
    <location>
        <begin position="14"/>
        <end position="200"/>
    </location>
</feature>
<dbReference type="PIRSF" id="PIRSF004930">
    <property type="entry name" value="Tln_factor_SUA5"/>
    <property type="match status" value="1"/>
</dbReference>
<dbReference type="InterPro" id="IPR010923">
    <property type="entry name" value="T(6)A37_SUA5"/>
</dbReference>
<dbReference type="GO" id="GO:0005737">
    <property type="term" value="C:cytoplasm"/>
    <property type="evidence" value="ECO:0007669"/>
    <property type="project" value="UniProtKB-SubCell"/>
</dbReference>
<dbReference type="GO" id="GO:0061710">
    <property type="term" value="F:L-threonylcarbamoyladenylate synthase"/>
    <property type="evidence" value="ECO:0007669"/>
    <property type="project" value="UniProtKB-EC"/>
</dbReference>
<feature type="binding site" evidence="14">
    <location>
        <position position="118"/>
    </location>
    <ligand>
        <name>ATP</name>
        <dbReference type="ChEBI" id="CHEBI:30616"/>
    </ligand>
</feature>
<dbReference type="Pfam" id="PF01300">
    <property type="entry name" value="Sua5_yciO_yrdC"/>
    <property type="match status" value="1"/>
</dbReference>